<comment type="caution">
    <text evidence="2">The sequence shown here is derived from an EMBL/GenBank/DDBJ whole genome shotgun (WGS) entry which is preliminary data.</text>
</comment>
<feature type="domain" description="DUF551" evidence="1">
    <location>
        <begin position="2"/>
        <end position="73"/>
    </location>
</feature>
<dbReference type="Proteomes" id="UP001565243">
    <property type="component" value="Unassembled WGS sequence"/>
</dbReference>
<name>A0ABV4E254_9GAMM</name>
<dbReference type="RefSeq" id="WP_369894592.1">
    <property type="nucleotide sequence ID" value="NZ_JBGFFX010000001.1"/>
</dbReference>
<proteinExistence type="predicted"/>
<dbReference type="InterPro" id="IPR007539">
    <property type="entry name" value="DUF551"/>
</dbReference>
<dbReference type="EMBL" id="JBGFFX010000001">
    <property type="protein sequence ID" value="MEY8768986.1"/>
    <property type="molecule type" value="Genomic_DNA"/>
</dbReference>
<organism evidence="2 3">
    <name type="scientific">Erwinia aeris</name>
    <dbReference type="NCBI Taxonomy" id="3239803"/>
    <lineage>
        <taxon>Bacteria</taxon>
        <taxon>Pseudomonadati</taxon>
        <taxon>Pseudomonadota</taxon>
        <taxon>Gammaproteobacteria</taxon>
        <taxon>Enterobacterales</taxon>
        <taxon>Erwiniaceae</taxon>
        <taxon>Erwinia</taxon>
    </lineage>
</organism>
<sequence length="74" mass="8481">MEWIDCEESLPEPNQTVLVNDLNGEGVLIAWRSLWRGVGGKPTGDWQWVFQVQGIEEEDVEIKQWLAYPAPPTE</sequence>
<keyword evidence="3" id="KW-1185">Reference proteome</keyword>
<dbReference type="Pfam" id="PF04448">
    <property type="entry name" value="DUF551"/>
    <property type="match status" value="1"/>
</dbReference>
<accession>A0ABV4E254</accession>
<evidence type="ECO:0000313" key="2">
    <source>
        <dbReference type="EMBL" id="MEY8768986.1"/>
    </source>
</evidence>
<evidence type="ECO:0000259" key="1">
    <source>
        <dbReference type="Pfam" id="PF04448"/>
    </source>
</evidence>
<reference evidence="2 3" key="1">
    <citation type="submission" date="2024-07" db="EMBL/GenBank/DDBJ databases">
        <authorList>
            <person name="Hebao G."/>
        </authorList>
    </citation>
    <scope>NUCLEOTIDE SEQUENCE [LARGE SCALE GENOMIC DNA]</scope>
    <source>
        <strain evidence="2 3">ACCC 02193</strain>
    </source>
</reference>
<gene>
    <name evidence="2" type="ORF">AB6T85_00835</name>
</gene>
<protein>
    <submittedName>
        <fullName evidence="2">DUF551 domain-containing protein</fullName>
    </submittedName>
</protein>
<evidence type="ECO:0000313" key="3">
    <source>
        <dbReference type="Proteomes" id="UP001565243"/>
    </source>
</evidence>